<evidence type="ECO:0000313" key="2">
    <source>
        <dbReference type="Proteomes" id="UP000235965"/>
    </source>
</evidence>
<keyword evidence="2" id="KW-1185">Reference proteome</keyword>
<gene>
    <name evidence="1" type="ORF">B7P43_G08033</name>
</gene>
<organism evidence="1 2">
    <name type="scientific">Cryptotermes secundus</name>
    <dbReference type="NCBI Taxonomy" id="105785"/>
    <lineage>
        <taxon>Eukaryota</taxon>
        <taxon>Metazoa</taxon>
        <taxon>Ecdysozoa</taxon>
        <taxon>Arthropoda</taxon>
        <taxon>Hexapoda</taxon>
        <taxon>Insecta</taxon>
        <taxon>Pterygota</taxon>
        <taxon>Neoptera</taxon>
        <taxon>Polyneoptera</taxon>
        <taxon>Dictyoptera</taxon>
        <taxon>Blattodea</taxon>
        <taxon>Blattoidea</taxon>
        <taxon>Termitoidae</taxon>
        <taxon>Kalotermitidae</taxon>
        <taxon>Cryptotermitinae</taxon>
        <taxon>Cryptotermes</taxon>
    </lineage>
</organism>
<dbReference type="AlphaFoldDB" id="A0A2J7R804"/>
<accession>A0A2J7R804</accession>
<name>A0A2J7R804_9NEOP</name>
<protein>
    <submittedName>
        <fullName evidence="1">Uncharacterized protein</fullName>
    </submittedName>
</protein>
<dbReference type="EMBL" id="NEVH01006723">
    <property type="protein sequence ID" value="PNF36963.1"/>
    <property type="molecule type" value="Genomic_DNA"/>
</dbReference>
<proteinExistence type="predicted"/>
<comment type="caution">
    <text evidence="1">The sequence shown here is derived from an EMBL/GenBank/DDBJ whole genome shotgun (WGS) entry which is preliminary data.</text>
</comment>
<evidence type="ECO:0000313" key="1">
    <source>
        <dbReference type="EMBL" id="PNF36963.1"/>
    </source>
</evidence>
<dbReference type="InParanoid" id="A0A2J7R804"/>
<dbReference type="Proteomes" id="UP000235965">
    <property type="component" value="Unassembled WGS sequence"/>
</dbReference>
<sequence length="56" mass="6348">MDKWRYSFKHSLPQHQMEMSDQLHETAAFPSGKEPPISIGQKAGWACVGLHVVAKR</sequence>
<reference evidence="1 2" key="1">
    <citation type="submission" date="2017-12" db="EMBL/GenBank/DDBJ databases">
        <title>Hemimetabolous genomes reveal molecular basis of termite eusociality.</title>
        <authorList>
            <person name="Harrison M.C."/>
            <person name="Jongepier E."/>
            <person name="Robertson H.M."/>
            <person name="Arning N."/>
            <person name="Bitard-Feildel T."/>
            <person name="Chao H."/>
            <person name="Childers C.P."/>
            <person name="Dinh H."/>
            <person name="Doddapaneni H."/>
            <person name="Dugan S."/>
            <person name="Gowin J."/>
            <person name="Greiner C."/>
            <person name="Han Y."/>
            <person name="Hu H."/>
            <person name="Hughes D.S.T."/>
            <person name="Huylmans A.-K."/>
            <person name="Kemena C."/>
            <person name="Kremer L.P.M."/>
            <person name="Lee S.L."/>
            <person name="Lopez-Ezquerra A."/>
            <person name="Mallet L."/>
            <person name="Monroy-Kuhn J.M."/>
            <person name="Moser A."/>
            <person name="Murali S.C."/>
            <person name="Muzny D.M."/>
            <person name="Otani S."/>
            <person name="Piulachs M.-D."/>
            <person name="Poelchau M."/>
            <person name="Qu J."/>
            <person name="Schaub F."/>
            <person name="Wada-Katsumata A."/>
            <person name="Worley K.C."/>
            <person name="Xie Q."/>
            <person name="Ylla G."/>
            <person name="Poulsen M."/>
            <person name="Gibbs R.A."/>
            <person name="Schal C."/>
            <person name="Richards S."/>
            <person name="Belles X."/>
            <person name="Korb J."/>
            <person name="Bornberg-Bauer E."/>
        </authorList>
    </citation>
    <scope>NUCLEOTIDE SEQUENCE [LARGE SCALE GENOMIC DNA]</scope>
    <source>
        <tissue evidence="1">Whole body</tissue>
    </source>
</reference>